<feature type="domain" description="AB hydrolase-1" evidence="1">
    <location>
        <begin position="134"/>
        <end position="434"/>
    </location>
</feature>
<organism evidence="2 3">
    <name type="scientific">Coprinopsis cinerea (strain Okayama-7 / 130 / ATCC MYA-4618 / FGSC 9003)</name>
    <name type="common">Inky cap fungus</name>
    <name type="synonym">Hormographiella aspergillata</name>
    <dbReference type="NCBI Taxonomy" id="240176"/>
    <lineage>
        <taxon>Eukaryota</taxon>
        <taxon>Fungi</taxon>
        <taxon>Dikarya</taxon>
        <taxon>Basidiomycota</taxon>
        <taxon>Agaricomycotina</taxon>
        <taxon>Agaricomycetes</taxon>
        <taxon>Agaricomycetidae</taxon>
        <taxon>Agaricales</taxon>
        <taxon>Agaricineae</taxon>
        <taxon>Psathyrellaceae</taxon>
        <taxon>Coprinopsis</taxon>
    </lineage>
</organism>
<proteinExistence type="predicted"/>
<dbReference type="AlphaFoldDB" id="A8NZH6"/>
<dbReference type="OrthoDB" id="94039at2759"/>
<dbReference type="OMA" id="FNWADHG"/>
<accession>A8NZH6</accession>
<reference evidence="2 3" key="1">
    <citation type="journal article" date="2010" name="Proc. Natl. Acad. Sci. U.S.A.">
        <title>Insights into evolution of multicellular fungi from the assembled chromosomes of the mushroom Coprinopsis cinerea (Coprinus cinereus).</title>
        <authorList>
            <person name="Stajich J.E."/>
            <person name="Wilke S.K."/>
            <person name="Ahren D."/>
            <person name="Au C.H."/>
            <person name="Birren B.W."/>
            <person name="Borodovsky M."/>
            <person name="Burns C."/>
            <person name="Canback B."/>
            <person name="Casselton L.A."/>
            <person name="Cheng C.K."/>
            <person name="Deng J."/>
            <person name="Dietrich F.S."/>
            <person name="Fargo D.C."/>
            <person name="Farman M.L."/>
            <person name="Gathman A.C."/>
            <person name="Goldberg J."/>
            <person name="Guigo R."/>
            <person name="Hoegger P.J."/>
            <person name="Hooker J.B."/>
            <person name="Huggins A."/>
            <person name="James T.Y."/>
            <person name="Kamada T."/>
            <person name="Kilaru S."/>
            <person name="Kodira C."/>
            <person name="Kues U."/>
            <person name="Kupfer D."/>
            <person name="Kwan H.S."/>
            <person name="Lomsadze A."/>
            <person name="Li W."/>
            <person name="Lilly W.W."/>
            <person name="Ma L.J."/>
            <person name="Mackey A.J."/>
            <person name="Manning G."/>
            <person name="Martin F."/>
            <person name="Muraguchi H."/>
            <person name="Natvig D.O."/>
            <person name="Palmerini H."/>
            <person name="Ramesh M.A."/>
            <person name="Rehmeyer C.J."/>
            <person name="Roe B.A."/>
            <person name="Shenoy N."/>
            <person name="Stanke M."/>
            <person name="Ter-Hovhannisyan V."/>
            <person name="Tunlid A."/>
            <person name="Velagapudi R."/>
            <person name="Vision T.J."/>
            <person name="Zeng Q."/>
            <person name="Zolan M.E."/>
            <person name="Pukkila P.J."/>
        </authorList>
    </citation>
    <scope>NUCLEOTIDE SEQUENCE [LARGE SCALE GENOMIC DNA]</scope>
    <source>
        <strain evidence="3">Okayama-7 / 130 / ATCC MYA-4618 / FGSC 9003</strain>
    </source>
</reference>
<protein>
    <recommendedName>
        <fullName evidence="1">AB hydrolase-1 domain-containing protein</fullName>
    </recommendedName>
</protein>
<sequence length="460" mass="51949">MSSKHPSYPQVPVQPWEPVDIRPLLPIYPPPEPLEYPDLPTPQRKPNLGAPFELTTHIIPACYLRTGRFEPVPPPPPEGISKEERSRHIQRMKEELRFERGPLRTDGYPKVLWNCINRYSRKGLNPEQETGLTLFFAHANGFPKEIWEPTIAKLLSLPSSNSIDEIWTWESVQHGDPALINRNSISKYFDWQDNTRDIVNFLTNFLPARSSARSLPLHLKRIPETESLHRRDHGFLNRRIMVVGHSYGGCTSTLAVENFPKLFSSLVLIDPVMPKPFPTAEVARIAHEKTDALLTGSLARRDVWSSREEALASFLKNPFFQAWHIDVLKVYVEAGLYDSTDSQGNPVVRLKMPGIYESIIFAERTVGAEAYQGLATIPERIPIRWIMPGREDADEFGAPGATQERCWTRPANSSNVKITGAGHLIAQEAPIDLAEDLDGFIQRTYPCLSPGSQIALRSSL</sequence>
<name>A8NZH6_COPC7</name>
<evidence type="ECO:0000259" key="1">
    <source>
        <dbReference type="Pfam" id="PF12697"/>
    </source>
</evidence>
<dbReference type="InParanoid" id="A8NZH6"/>
<dbReference type="InterPro" id="IPR000073">
    <property type="entry name" value="AB_hydrolase_1"/>
</dbReference>
<dbReference type="EMBL" id="AACS02000006">
    <property type="protein sequence ID" value="EAU84154.1"/>
    <property type="molecule type" value="Genomic_DNA"/>
</dbReference>
<dbReference type="SUPFAM" id="SSF53474">
    <property type="entry name" value="alpha/beta-Hydrolases"/>
    <property type="match status" value="1"/>
</dbReference>
<keyword evidence="3" id="KW-1185">Reference proteome</keyword>
<dbReference type="KEGG" id="cci:CC1G_08695"/>
<dbReference type="GeneID" id="6014244"/>
<gene>
    <name evidence="2" type="ORF">CC1G_08695</name>
</gene>
<dbReference type="VEuPathDB" id="FungiDB:CC1G_08695"/>
<dbReference type="Gene3D" id="3.40.50.1820">
    <property type="entry name" value="alpha/beta hydrolase"/>
    <property type="match status" value="1"/>
</dbReference>
<dbReference type="Pfam" id="PF12697">
    <property type="entry name" value="Abhydrolase_6"/>
    <property type="match status" value="1"/>
</dbReference>
<comment type="caution">
    <text evidence="2">The sequence shown here is derived from an EMBL/GenBank/DDBJ whole genome shotgun (WGS) entry which is preliminary data.</text>
</comment>
<dbReference type="Proteomes" id="UP000001861">
    <property type="component" value="Unassembled WGS sequence"/>
</dbReference>
<dbReference type="RefSeq" id="XP_001837682.1">
    <property type="nucleotide sequence ID" value="XM_001837630.2"/>
</dbReference>
<dbReference type="STRING" id="240176.A8NZH6"/>
<evidence type="ECO:0000313" key="3">
    <source>
        <dbReference type="Proteomes" id="UP000001861"/>
    </source>
</evidence>
<dbReference type="eggNOG" id="ENOG502S3SW">
    <property type="taxonomic scope" value="Eukaryota"/>
</dbReference>
<evidence type="ECO:0000313" key="2">
    <source>
        <dbReference type="EMBL" id="EAU84154.1"/>
    </source>
</evidence>
<dbReference type="InterPro" id="IPR029058">
    <property type="entry name" value="AB_hydrolase_fold"/>
</dbReference>